<protein>
    <submittedName>
        <fullName evidence="1">Uncharacterized protein</fullName>
    </submittedName>
</protein>
<sequence length="81" mass="8976">MLVVMRSQRWWACMARRRRCARDGGDTEAFDVSAYGFAGGGAVDAPADGMERKLAEIDFREARRHDGYSTSSTSPSTASRR</sequence>
<comment type="caution">
    <text evidence="1">The sequence shown here is derived from an EMBL/GenBank/DDBJ whole genome shotgun (WGS) entry which is preliminary data.</text>
</comment>
<dbReference type="EMBL" id="LGRX02003798">
    <property type="protein sequence ID" value="KAK3281570.1"/>
    <property type="molecule type" value="Genomic_DNA"/>
</dbReference>
<gene>
    <name evidence="1" type="ORF">CYMTET_10645</name>
</gene>
<proteinExistence type="predicted"/>
<dbReference type="Proteomes" id="UP001190700">
    <property type="component" value="Unassembled WGS sequence"/>
</dbReference>
<organism evidence="1 2">
    <name type="scientific">Cymbomonas tetramitiformis</name>
    <dbReference type="NCBI Taxonomy" id="36881"/>
    <lineage>
        <taxon>Eukaryota</taxon>
        <taxon>Viridiplantae</taxon>
        <taxon>Chlorophyta</taxon>
        <taxon>Pyramimonadophyceae</taxon>
        <taxon>Pyramimonadales</taxon>
        <taxon>Pyramimonadaceae</taxon>
        <taxon>Cymbomonas</taxon>
    </lineage>
</organism>
<keyword evidence="2" id="KW-1185">Reference proteome</keyword>
<dbReference type="AlphaFoldDB" id="A0AAE0LE95"/>
<accession>A0AAE0LE95</accession>
<reference evidence="1 2" key="1">
    <citation type="journal article" date="2015" name="Genome Biol. Evol.">
        <title>Comparative Genomics of a Bacterivorous Green Alga Reveals Evolutionary Causalities and Consequences of Phago-Mixotrophic Mode of Nutrition.</title>
        <authorList>
            <person name="Burns J.A."/>
            <person name="Paasch A."/>
            <person name="Narechania A."/>
            <person name="Kim E."/>
        </authorList>
    </citation>
    <scope>NUCLEOTIDE SEQUENCE [LARGE SCALE GENOMIC DNA]</scope>
    <source>
        <strain evidence="1 2">PLY_AMNH</strain>
    </source>
</reference>
<name>A0AAE0LE95_9CHLO</name>
<evidence type="ECO:0000313" key="2">
    <source>
        <dbReference type="Proteomes" id="UP001190700"/>
    </source>
</evidence>
<evidence type="ECO:0000313" key="1">
    <source>
        <dbReference type="EMBL" id="KAK3281570.1"/>
    </source>
</evidence>